<reference evidence="10" key="1">
    <citation type="journal article" date="2019" name="Int. J. Syst. Evol. Microbiol.">
        <title>The Global Catalogue of Microorganisms (GCM) 10K type strain sequencing project: providing services to taxonomists for standard genome sequencing and annotation.</title>
        <authorList>
            <consortium name="The Broad Institute Genomics Platform"/>
            <consortium name="The Broad Institute Genome Sequencing Center for Infectious Disease"/>
            <person name="Wu L."/>
            <person name="Ma J."/>
        </authorList>
    </citation>
    <scope>NUCLEOTIDE SEQUENCE [LARGE SCALE GENOMIC DNA]</scope>
    <source>
        <strain evidence="10">JCM 17551</strain>
    </source>
</reference>
<protein>
    <submittedName>
        <fullName evidence="9">Uncharacterized protein</fullName>
    </submittedName>
</protein>
<keyword evidence="4" id="KW-0964">Secreted</keyword>
<evidence type="ECO:0000256" key="8">
    <source>
        <dbReference type="SAM" id="SignalP"/>
    </source>
</evidence>
<keyword evidence="6" id="KW-0472">Membrane</keyword>
<dbReference type="SUPFAM" id="SSF51126">
    <property type="entry name" value="Pectin lyase-like"/>
    <property type="match status" value="2"/>
</dbReference>
<keyword evidence="5 8" id="KW-0732">Signal</keyword>
<comment type="caution">
    <text evidence="9">The sequence shown here is derived from an EMBL/GenBank/DDBJ whole genome shotgun (WGS) entry which is preliminary data.</text>
</comment>
<evidence type="ECO:0000256" key="7">
    <source>
        <dbReference type="ARBA" id="ARBA00023237"/>
    </source>
</evidence>
<sequence length="713" mass="75402">MKAPQRLLSKIIALPVCLISASVSFASTQLSEQACMPDSQLKTIYVNGEIATSGDGQSWATAFNNLHDAFELAESTSHGEQIWVSQGTYTNHETSYRLPNNVYLIGGFRGTEQRLQSLTRTPDKTERHKTKLVSALKNSPLMFTSDNSNIALYNLHITGGRANGHLSEDALNASNQVRGSGLFAVDSHVTICNSAFTNNEAKKFGGAVFVEGGALSIINSAFSHNQTVRSKTDVHDSLAEADTDGGAVAAHNTHQVTIHNSVFEKNTAGDDGGAVAVRRSNVTVSHSHFDKNRAIGFSVPFTQPTITDDFVTSFGGGLAIHNEFDPTNPADQTKQVVIADTRFTNNRSSIGAGAFVLGNPGSETRITRATFKNNGGNGIPHDAPNTNIDGIEFGNGAAGLLLTGTRQGDRATDANGNFIRPLHQAYINNALFKNNESSYSGSLVMISLNTEINDSVFKNNVARARGGAIWNQNFFALFDQFAGLAPDFGSTIINNSLFSGNTSLGQLETGQADVFPGIMKNEEQTYGGGAISNDLAGRLTINNSQFFNNTSVNGDGGAIHNATTPITFFGMIGAPITYPSTLTVNGSAFINNQTSMNGSGGAIATGGNEFNGVLLGADGTDLAAVSEGSTSTVNHSVFFKNSSVNDGGAFANWNGSSLSINQSWIINNKTAGNGTAISSVGHEDNLASMHLESNIIKGKNNQTQALIYQVNTQ</sequence>
<dbReference type="InterPro" id="IPR011050">
    <property type="entry name" value="Pectin_lyase_fold/virulence"/>
</dbReference>
<evidence type="ECO:0000313" key="9">
    <source>
        <dbReference type="EMBL" id="GAA3917602.1"/>
    </source>
</evidence>
<dbReference type="InterPro" id="IPR003368">
    <property type="entry name" value="POMP_repeat"/>
</dbReference>
<dbReference type="InterPro" id="IPR006626">
    <property type="entry name" value="PbH1"/>
</dbReference>
<dbReference type="Pfam" id="PF02415">
    <property type="entry name" value="Chlam_PMP"/>
    <property type="match status" value="1"/>
</dbReference>
<keyword evidence="10" id="KW-1185">Reference proteome</keyword>
<proteinExistence type="predicted"/>
<dbReference type="RefSeq" id="WP_344796256.1">
    <property type="nucleotide sequence ID" value="NZ_BAABBN010000004.1"/>
</dbReference>
<evidence type="ECO:0000313" key="10">
    <source>
        <dbReference type="Proteomes" id="UP001501565"/>
    </source>
</evidence>
<keyword evidence="7" id="KW-0998">Cell outer membrane</keyword>
<dbReference type="SMART" id="SM00710">
    <property type="entry name" value="PbH1"/>
    <property type="match status" value="10"/>
</dbReference>
<dbReference type="PANTHER" id="PTHR11319:SF35">
    <property type="entry name" value="OUTER MEMBRANE PROTEIN PMPC-RELATED"/>
    <property type="match status" value="1"/>
</dbReference>
<evidence type="ECO:0000256" key="5">
    <source>
        <dbReference type="ARBA" id="ARBA00022729"/>
    </source>
</evidence>
<comment type="subcellular location">
    <subcellularLocation>
        <location evidence="1">Cell envelope</location>
    </subcellularLocation>
    <subcellularLocation>
        <location evidence="2">Cell outer membrane</location>
    </subcellularLocation>
    <subcellularLocation>
        <location evidence="3">Secreted</location>
    </subcellularLocation>
</comment>
<feature type="signal peptide" evidence="8">
    <location>
        <begin position="1"/>
        <end position="26"/>
    </location>
</feature>
<evidence type="ECO:0000256" key="3">
    <source>
        <dbReference type="ARBA" id="ARBA00004613"/>
    </source>
</evidence>
<gene>
    <name evidence="9" type="ORF">GCM10022277_10790</name>
</gene>
<organism evidence="9 10">
    <name type="scientific">Litoribacillus peritrichatus</name>
    <dbReference type="NCBI Taxonomy" id="718191"/>
    <lineage>
        <taxon>Bacteria</taxon>
        <taxon>Pseudomonadati</taxon>
        <taxon>Pseudomonadota</taxon>
        <taxon>Gammaproteobacteria</taxon>
        <taxon>Oceanospirillales</taxon>
        <taxon>Oceanospirillaceae</taxon>
        <taxon>Litoribacillus</taxon>
    </lineage>
</organism>
<feature type="chain" id="PRO_5046689513" evidence="8">
    <location>
        <begin position="27"/>
        <end position="713"/>
    </location>
</feature>
<dbReference type="Proteomes" id="UP001501565">
    <property type="component" value="Unassembled WGS sequence"/>
</dbReference>
<accession>A0ABP7MCF3</accession>
<name>A0ABP7MCF3_9GAMM</name>
<evidence type="ECO:0000256" key="1">
    <source>
        <dbReference type="ARBA" id="ARBA00004196"/>
    </source>
</evidence>
<evidence type="ECO:0000256" key="4">
    <source>
        <dbReference type="ARBA" id="ARBA00022525"/>
    </source>
</evidence>
<evidence type="ECO:0000256" key="6">
    <source>
        <dbReference type="ARBA" id="ARBA00023136"/>
    </source>
</evidence>
<dbReference type="PANTHER" id="PTHR11319">
    <property type="entry name" value="G PROTEIN-COUPLED RECEPTOR-RELATED"/>
    <property type="match status" value="1"/>
</dbReference>
<evidence type="ECO:0000256" key="2">
    <source>
        <dbReference type="ARBA" id="ARBA00004442"/>
    </source>
</evidence>
<dbReference type="EMBL" id="BAABBN010000004">
    <property type="protein sequence ID" value="GAA3917602.1"/>
    <property type="molecule type" value="Genomic_DNA"/>
</dbReference>